<dbReference type="Proteomes" id="UP001634394">
    <property type="component" value="Unassembled WGS sequence"/>
</dbReference>
<dbReference type="PRINTS" id="PR00153">
    <property type="entry name" value="CSAPPISMRASE"/>
</dbReference>
<proteinExistence type="inferred from homology"/>
<feature type="compositionally biased region" description="Acidic residues" evidence="7">
    <location>
        <begin position="266"/>
        <end position="276"/>
    </location>
</feature>
<evidence type="ECO:0000256" key="7">
    <source>
        <dbReference type="SAM" id="MobiDB-lite"/>
    </source>
</evidence>
<dbReference type="InterPro" id="IPR044666">
    <property type="entry name" value="Cyclophilin_A-like"/>
</dbReference>
<dbReference type="CDD" id="cd01925">
    <property type="entry name" value="cyclophilin_CeCYP16-like"/>
    <property type="match status" value="1"/>
</dbReference>
<feature type="compositionally biased region" description="Basic and acidic residues" evidence="7">
    <location>
        <begin position="408"/>
        <end position="417"/>
    </location>
</feature>
<evidence type="ECO:0000259" key="8">
    <source>
        <dbReference type="PROSITE" id="PS50072"/>
    </source>
</evidence>
<evidence type="ECO:0000313" key="9">
    <source>
        <dbReference type="EMBL" id="KAL3870014.1"/>
    </source>
</evidence>
<protein>
    <recommendedName>
        <fullName evidence="4">Spliceosome-associated protein CWC27 homolog</fullName>
    </recommendedName>
    <alternativeName>
        <fullName evidence="5">Probable inactive peptidyl-prolyl cis-trans isomerase CWC27 homolog</fullName>
    </alternativeName>
</protein>
<feature type="compositionally biased region" description="Basic and acidic residues" evidence="7">
    <location>
        <begin position="174"/>
        <end position="187"/>
    </location>
</feature>
<dbReference type="Pfam" id="PF00160">
    <property type="entry name" value="Pro_isomerase"/>
    <property type="match status" value="1"/>
</dbReference>
<feature type="compositionally biased region" description="Basic and acidic residues" evidence="7">
    <location>
        <begin position="303"/>
        <end position="336"/>
    </location>
</feature>
<feature type="compositionally biased region" description="Basic and acidic residues" evidence="7">
    <location>
        <begin position="219"/>
        <end position="233"/>
    </location>
</feature>
<dbReference type="Gene3D" id="2.40.100.10">
    <property type="entry name" value="Cyclophilin-like"/>
    <property type="match status" value="1"/>
</dbReference>
<feature type="compositionally biased region" description="Basic and acidic residues" evidence="7">
    <location>
        <begin position="348"/>
        <end position="358"/>
    </location>
</feature>
<keyword evidence="3" id="KW-0539">Nucleus</keyword>
<dbReference type="EMBL" id="JBJQND010000008">
    <property type="protein sequence ID" value="KAL3870014.1"/>
    <property type="molecule type" value="Genomic_DNA"/>
</dbReference>
<dbReference type="InterPro" id="IPR020892">
    <property type="entry name" value="Cyclophilin-type_PPIase_CS"/>
</dbReference>
<dbReference type="FunFam" id="2.40.100.10:FF:000007">
    <property type="entry name" value="Peptidyl-prolyl cis-trans isomerase CWC27 homolog"/>
    <property type="match status" value="1"/>
</dbReference>
<dbReference type="PROSITE" id="PS00170">
    <property type="entry name" value="CSA_PPIASE_1"/>
    <property type="match status" value="1"/>
</dbReference>
<dbReference type="AlphaFoldDB" id="A0ABD3W810"/>
<dbReference type="PANTHER" id="PTHR45625:SF6">
    <property type="entry name" value="SPLICEOSOME-ASSOCIATED PROTEIN CWC27 HOMOLOG"/>
    <property type="match status" value="1"/>
</dbReference>
<feature type="compositionally biased region" description="Basic and acidic residues" evidence="7">
    <location>
        <begin position="247"/>
        <end position="261"/>
    </location>
</feature>
<accession>A0ABD3W810</accession>
<feature type="domain" description="PPIase cyclophilin-type" evidence="8">
    <location>
        <begin position="18"/>
        <end position="166"/>
    </location>
</feature>
<dbReference type="PANTHER" id="PTHR45625">
    <property type="entry name" value="PEPTIDYL-PROLYL CIS-TRANS ISOMERASE-RELATED"/>
    <property type="match status" value="1"/>
</dbReference>
<dbReference type="PROSITE" id="PS50072">
    <property type="entry name" value="CSA_PPIASE_2"/>
    <property type="match status" value="1"/>
</dbReference>
<evidence type="ECO:0000256" key="2">
    <source>
        <dbReference type="ARBA" id="ARBA00007365"/>
    </source>
</evidence>
<gene>
    <name evidence="9" type="ORF">ACJMK2_042631</name>
</gene>
<dbReference type="InterPro" id="IPR029000">
    <property type="entry name" value="Cyclophilin-like_dom_sf"/>
</dbReference>
<keyword evidence="10" id="KW-1185">Reference proteome</keyword>
<dbReference type="GO" id="GO:0005634">
    <property type="term" value="C:nucleus"/>
    <property type="evidence" value="ECO:0007669"/>
    <property type="project" value="UniProtKB-SubCell"/>
</dbReference>
<name>A0ABD3W810_SINWO</name>
<comment type="subunit">
    <text evidence="6">Part of the activated spliceosome B/catalytic step 1 spliceosome, one of the forms of the spliceosome which has a well-formed active site but still cannot catalyze the branching reaction and is composed at least of 52 proteins, the U2, U5 and U6 snRNAs and the pre-mRNA. Recruited during early steps of activated spliceosome B maturation, it is probably one of the first proteins released from this complex as he matures to the spliceosome C complex. Component of the minor spliceosome, which splices U12-type introns.</text>
</comment>
<organism evidence="9 10">
    <name type="scientific">Sinanodonta woodiana</name>
    <name type="common">Chinese pond mussel</name>
    <name type="synonym">Anodonta woodiana</name>
    <dbReference type="NCBI Taxonomy" id="1069815"/>
    <lineage>
        <taxon>Eukaryota</taxon>
        <taxon>Metazoa</taxon>
        <taxon>Spiralia</taxon>
        <taxon>Lophotrochozoa</taxon>
        <taxon>Mollusca</taxon>
        <taxon>Bivalvia</taxon>
        <taxon>Autobranchia</taxon>
        <taxon>Heteroconchia</taxon>
        <taxon>Palaeoheterodonta</taxon>
        <taxon>Unionida</taxon>
        <taxon>Unionoidea</taxon>
        <taxon>Unionidae</taxon>
        <taxon>Unioninae</taxon>
        <taxon>Sinanodonta</taxon>
    </lineage>
</organism>
<dbReference type="InterPro" id="IPR002130">
    <property type="entry name" value="Cyclophilin-type_PPIase_dom"/>
</dbReference>
<comment type="caution">
    <text evidence="9">The sequence shown here is derived from an EMBL/GenBank/DDBJ whole genome shotgun (WGS) entry which is preliminary data.</text>
</comment>
<feature type="region of interest" description="Disordered" evidence="7">
    <location>
        <begin position="171"/>
        <end position="371"/>
    </location>
</feature>
<feature type="region of interest" description="Disordered" evidence="7">
    <location>
        <begin position="456"/>
        <end position="481"/>
    </location>
</feature>
<feature type="region of interest" description="Disordered" evidence="7">
    <location>
        <begin position="406"/>
        <end position="431"/>
    </location>
</feature>
<feature type="compositionally biased region" description="Basic and acidic residues" evidence="7">
    <location>
        <begin position="472"/>
        <end position="481"/>
    </location>
</feature>
<comment type="similarity">
    <text evidence="2">Belongs to the cyclophilin-type PPIase family.</text>
</comment>
<evidence type="ECO:0000256" key="3">
    <source>
        <dbReference type="ARBA" id="ARBA00023242"/>
    </source>
</evidence>
<reference evidence="9 10" key="1">
    <citation type="submission" date="2024-11" db="EMBL/GenBank/DDBJ databases">
        <title>Chromosome-level genome assembly of the freshwater bivalve Anodonta woodiana.</title>
        <authorList>
            <person name="Chen X."/>
        </authorList>
    </citation>
    <scope>NUCLEOTIDE SEQUENCE [LARGE SCALE GENOMIC DNA]</scope>
    <source>
        <strain evidence="9">MN2024</strain>
        <tissue evidence="9">Gills</tissue>
    </source>
</reference>
<dbReference type="SUPFAM" id="SSF50891">
    <property type="entry name" value="Cyclophilin-like"/>
    <property type="match status" value="1"/>
</dbReference>
<sequence length="481" mass="55485">MSNIYIQEPATHGKVLLETSVGDIDIELWSKEAPKACRNFVQLCLEGYYDKTIFHRVVPDFIVQGGDPTGTGQGGESIYGKPFKDEFHSRLRFVRRGLVAMANAGPNDNGSQFFFTMGSTPELQNKHTIFGKVTGDTVFNILRLQECEIDANERPLYPHKILKTKVLSNPFDDIVPRPKNKNEEEKKVKSKSKATKNFKLLSFGEEAQEDEEETNIVTKDMRGKSKSSHDLANDPRLSSVPALEVNQGKEDNTGQTRKELEGDVSSGEEEQNEEPMEVDKEVMMENVQKKLKKNVENIPSSNKSEDEEKEEPKPKISRRDELREEAEKLKREIIDSKKRKKQTTIINKQEEVKQESTPKNDALAEYQKETQKYKDMRKLQLKKGPEREEMTLNILAKFQAKLHAAKSMVEEEKTETKDGEEEEEDDSDMSWMSHKLIFDEHNKKVIDANIQDLDRYEIYDPRNPLTKRRREASKQIMKDKR</sequence>
<feature type="compositionally biased region" description="Acidic residues" evidence="7">
    <location>
        <begin position="418"/>
        <end position="428"/>
    </location>
</feature>
<evidence type="ECO:0000256" key="4">
    <source>
        <dbReference type="ARBA" id="ARBA00040027"/>
    </source>
</evidence>
<evidence type="ECO:0000256" key="6">
    <source>
        <dbReference type="ARBA" id="ARBA00046368"/>
    </source>
</evidence>
<comment type="subcellular location">
    <subcellularLocation>
        <location evidence="1">Nucleus</location>
    </subcellularLocation>
</comment>
<evidence type="ECO:0000256" key="1">
    <source>
        <dbReference type="ARBA" id="ARBA00004123"/>
    </source>
</evidence>
<evidence type="ECO:0000313" key="10">
    <source>
        <dbReference type="Proteomes" id="UP001634394"/>
    </source>
</evidence>
<evidence type="ECO:0000256" key="5">
    <source>
        <dbReference type="ARBA" id="ARBA00042090"/>
    </source>
</evidence>